<dbReference type="InterPro" id="IPR055469">
    <property type="entry name" value="DUF7041"/>
</dbReference>
<name>A0A151JSR7_9HYME</name>
<organism evidence="2 3">
    <name type="scientific">Trachymyrmex cornetzi</name>
    <dbReference type="NCBI Taxonomy" id="471704"/>
    <lineage>
        <taxon>Eukaryota</taxon>
        <taxon>Metazoa</taxon>
        <taxon>Ecdysozoa</taxon>
        <taxon>Arthropoda</taxon>
        <taxon>Hexapoda</taxon>
        <taxon>Insecta</taxon>
        <taxon>Pterygota</taxon>
        <taxon>Neoptera</taxon>
        <taxon>Endopterygota</taxon>
        <taxon>Hymenoptera</taxon>
        <taxon>Apocrita</taxon>
        <taxon>Aculeata</taxon>
        <taxon>Formicoidea</taxon>
        <taxon>Formicidae</taxon>
        <taxon>Myrmicinae</taxon>
        <taxon>Trachymyrmex</taxon>
    </lineage>
</organism>
<dbReference type="STRING" id="471704.A0A151JSR7"/>
<sequence>MEETPSQINAYRVPKIPPFWANDPEVWFATVEASFQVAKVTDDTTRFHIILANADTAILPHIKDLIMNPPTNGKYDAIKERILNVFSISQGARLRQLLKGQVLGDKKTISFTAGAQKFSWGPSYRQYH</sequence>
<dbReference type="PANTHER" id="PTHR33327">
    <property type="entry name" value="ENDONUCLEASE"/>
    <property type="match status" value="1"/>
</dbReference>
<proteinExistence type="predicted"/>
<evidence type="ECO:0000313" key="3">
    <source>
        <dbReference type="Proteomes" id="UP000078492"/>
    </source>
</evidence>
<dbReference type="Proteomes" id="UP000078492">
    <property type="component" value="Unassembled WGS sequence"/>
</dbReference>
<dbReference type="Pfam" id="PF23055">
    <property type="entry name" value="DUF7041"/>
    <property type="match status" value="1"/>
</dbReference>
<protein>
    <recommendedName>
        <fullName evidence="1">DUF7041 domain-containing protein</fullName>
    </recommendedName>
</protein>
<evidence type="ECO:0000259" key="1">
    <source>
        <dbReference type="Pfam" id="PF23055"/>
    </source>
</evidence>
<feature type="domain" description="DUF7041" evidence="1">
    <location>
        <begin position="16"/>
        <end position="99"/>
    </location>
</feature>
<reference evidence="2 3" key="1">
    <citation type="submission" date="2015-09" db="EMBL/GenBank/DDBJ databases">
        <title>Trachymyrmex cornetzi WGS genome.</title>
        <authorList>
            <person name="Nygaard S."/>
            <person name="Hu H."/>
            <person name="Boomsma J."/>
            <person name="Zhang G."/>
        </authorList>
    </citation>
    <scope>NUCLEOTIDE SEQUENCE [LARGE SCALE GENOMIC DNA]</scope>
    <source>
        <strain evidence="2">Tcor2-1</strain>
        <tissue evidence="2">Whole body</tissue>
    </source>
</reference>
<accession>A0A151JSR7</accession>
<dbReference type="PANTHER" id="PTHR33327:SF3">
    <property type="entry name" value="RNA-DIRECTED DNA POLYMERASE"/>
    <property type="match status" value="1"/>
</dbReference>
<dbReference type="AlphaFoldDB" id="A0A151JSR7"/>
<evidence type="ECO:0000313" key="2">
    <source>
        <dbReference type="EMBL" id="KYN30260.1"/>
    </source>
</evidence>
<dbReference type="EMBL" id="KQ978537">
    <property type="protein sequence ID" value="KYN30260.1"/>
    <property type="molecule type" value="Genomic_DNA"/>
</dbReference>
<gene>
    <name evidence="2" type="ORF">ALC57_00277</name>
</gene>
<keyword evidence="3" id="KW-1185">Reference proteome</keyword>